<feature type="region of interest" description="Disordered" evidence="1">
    <location>
        <begin position="90"/>
        <end position="274"/>
    </location>
</feature>
<evidence type="ECO:0000256" key="1">
    <source>
        <dbReference type="SAM" id="MobiDB-lite"/>
    </source>
</evidence>
<accession>A0AAD3YC08</accession>
<dbReference type="InterPro" id="IPR044553">
    <property type="entry name" value="Bbox1_ANCHR"/>
</dbReference>
<dbReference type="PANTHER" id="PTHR46603">
    <property type="entry name" value="ABSCISSION/NOCUT CHECKPOINT REGULATOR"/>
    <property type="match status" value="1"/>
</dbReference>
<evidence type="ECO:0000313" key="2">
    <source>
        <dbReference type="EMBL" id="GMK57576.1"/>
    </source>
</evidence>
<protein>
    <submittedName>
        <fullName evidence="2">Uncharacterized protein</fullName>
    </submittedName>
</protein>
<dbReference type="PANTHER" id="PTHR46603:SF1">
    <property type="entry name" value="ABSCISSION_NOCUT CHECKPOINT REGULATOR"/>
    <property type="match status" value="1"/>
</dbReference>
<comment type="caution">
    <text evidence="2">The sequence shown here is derived from an EMBL/GenBank/DDBJ whole genome shotgun (WGS) entry which is preliminary data.</text>
</comment>
<dbReference type="EMBL" id="BTCM01000004">
    <property type="protein sequence ID" value="GMK57576.1"/>
    <property type="molecule type" value="Genomic_DNA"/>
</dbReference>
<dbReference type="Pfam" id="PF22586">
    <property type="entry name" value="ANCHR-like_BBOX"/>
    <property type="match status" value="1"/>
</dbReference>
<feature type="compositionally biased region" description="Low complexity" evidence="1">
    <location>
        <begin position="137"/>
        <end position="153"/>
    </location>
</feature>
<dbReference type="CDD" id="cd19817">
    <property type="entry name" value="Bbox1_ANCHR-like"/>
    <property type="match status" value="1"/>
</dbReference>
<evidence type="ECO:0000313" key="3">
    <source>
        <dbReference type="Proteomes" id="UP001222932"/>
    </source>
</evidence>
<gene>
    <name evidence="2" type="ORF">CspeluHIS016_0404100</name>
</gene>
<sequence length="332" mass="34838">MDADLLARLNALKGVSGGPAAPPATAAGAVDEDAALEALAHALPSAPDDDDDLEAILASIGGDSLEVDYLKPGGLERDANALLEEARRYAPAGLSPNEPEEPVDPVYPARPAHLAQPASKGRAKSGRGSDDDGEGGTAASTLERALAEAALSLSDDETAHSPAARSLACARAQRTGLSEPKPGPEPDTDTDRDTAAVFVALGSLGSLAPLPELRDDDEDDDSDTKARMDLLRGLRGPSNFPVVPRREPTKDNGNEIGPPPRAPGQGWGIPGYEDGRDDDLDSWCSICNKDAELRCRGCDGDLYCRGCWAEGHGTRPGQERGHKAEKFVWRGR</sequence>
<proteinExistence type="predicted"/>
<keyword evidence="3" id="KW-1185">Reference proteome</keyword>
<organism evidence="2 3">
    <name type="scientific">Cutaneotrichosporon spelunceum</name>
    <dbReference type="NCBI Taxonomy" id="1672016"/>
    <lineage>
        <taxon>Eukaryota</taxon>
        <taxon>Fungi</taxon>
        <taxon>Dikarya</taxon>
        <taxon>Basidiomycota</taxon>
        <taxon>Agaricomycotina</taxon>
        <taxon>Tremellomycetes</taxon>
        <taxon>Trichosporonales</taxon>
        <taxon>Trichosporonaceae</taxon>
        <taxon>Cutaneotrichosporon</taxon>
    </lineage>
</organism>
<dbReference type="AlphaFoldDB" id="A0AAD3YC08"/>
<dbReference type="Proteomes" id="UP001222932">
    <property type="component" value="Unassembled WGS sequence"/>
</dbReference>
<feature type="compositionally biased region" description="Basic and acidic residues" evidence="1">
    <location>
        <begin position="223"/>
        <end position="232"/>
    </location>
</feature>
<feature type="compositionally biased region" description="Basic and acidic residues" evidence="1">
    <location>
        <begin position="244"/>
        <end position="253"/>
    </location>
</feature>
<reference evidence="2" key="2">
    <citation type="submission" date="2023-06" db="EMBL/GenBank/DDBJ databases">
        <authorList>
            <person name="Kobayashi Y."/>
            <person name="Kayamori A."/>
            <person name="Aoki K."/>
            <person name="Shiwa Y."/>
            <person name="Fujita N."/>
            <person name="Sugita T."/>
            <person name="Iwasaki W."/>
            <person name="Tanaka N."/>
            <person name="Takashima M."/>
        </authorList>
    </citation>
    <scope>NUCLEOTIDE SEQUENCE</scope>
    <source>
        <strain evidence="2">HIS016</strain>
    </source>
</reference>
<reference evidence="2" key="1">
    <citation type="journal article" date="2023" name="BMC Genomics">
        <title>Chromosome-level genome assemblies of Cutaneotrichosporon spp. (Trichosporonales, Basidiomycota) reveal imbalanced evolution between nucleotide sequences and chromosome synteny.</title>
        <authorList>
            <person name="Kobayashi Y."/>
            <person name="Kayamori A."/>
            <person name="Aoki K."/>
            <person name="Shiwa Y."/>
            <person name="Matsutani M."/>
            <person name="Fujita N."/>
            <person name="Sugita T."/>
            <person name="Iwasaki W."/>
            <person name="Tanaka N."/>
            <person name="Takashima M."/>
        </authorList>
    </citation>
    <scope>NUCLEOTIDE SEQUENCE</scope>
    <source>
        <strain evidence="2">HIS016</strain>
    </source>
</reference>
<dbReference type="SUPFAM" id="SSF57845">
    <property type="entry name" value="B-box zinc-binding domain"/>
    <property type="match status" value="1"/>
</dbReference>
<name>A0AAD3YC08_9TREE</name>